<feature type="transmembrane region" description="Helical" evidence="2">
    <location>
        <begin position="41"/>
        <end position="65"/>
    </location>
</feature>
<keyword evidence="2" id="KW-1133">Transmembrane helix</keyword>
<feature type="transmembrane region" description="Helical" evidence="2">
    <location>
        <begin position="6"/>
        <end position="29"/>
    </location>
</feature>
<proteinExistence type="predicted"/>
<evidence type="ECO:0000256" key="2">
    <source>
        <dbReference type="SAM" id="Phobius"/>
    </source>
</evidence>
<gene>
    <name evidence="3" type="ORF">Homavirus4_15</name>
</gene>
<keyword evidence="2" id="KW-0812">Transmembrane</keyword>
<name>A0A3G5A4M2_9VIRU</name>
<evidence type="ECO:0000256" key="1">
    <source>
        <dbReference type="SAM" id="MobiDB-lite"/>
    </source>
</evidence>
<sequence length="260" mass="30494">MDHIIAALLVINPFIPGLYSLLDYIGYIYNSTTIRIAYSSAGLFINSIYLILYFYLLYFLIHYNVHSGFKHDRKTKLIFSIIASIILLTIFFLRYYSFRTTDDMCKRVKKIKKKQDSLFIINIEKSLILVSFLYVLYFVNDSVQSGKKWLSGKTKTSIKKKSLYYSIGFLVVIIILKMFELAYLVKDDLKMCDKKKKKKRNKLHNGSIDKPMDESIDKEDEEDDVEDDVDNDRVSYLQYTGAFTNIISELVHFMFGSFYI</sequence>
<accession>A0A3G5A4M2</accession>
<dbReference type="EMBL" id="MK072335">
    <property type="protein sequence ID" value="AYV82052.1"/>
    <property type="molecule type" value="Genomic_DNA"/>
</dbReference>
<feature type="transmembrane region" description="Helical" evidence="2">
    <location>
        <begin position="117"/>
        <end position="139"/>
    </location>
</feature>
<feature type="region of interest" description="Disordered" evidence="1">
    <location>
        <begin position="202"/>
        <end position="229"/>
    </location>
</feature>
<evidence type="ECO:0000313" key="3">
    <source>
        <dbReference type="EMBL" id="AYV82052.1"/>
    </source>
</evidence>
<organism evidence="3">
    <name type="scientific">Homavirus sp</name>
    <dbReference type="NCBI Taxonomy" id="2487769"/>
    <lineage>
        <taxon>Viruses</taxon>
        <taxon>Varidnaviria</taxon>
        <taxon>Bamfordvirae</taxon>
        <taxon>Nucleocytoviricota</taxon>
        <taxon>Megaviricetes</taxon>
        <taxon>Imitervirales</taxon>
        <taxon>Mimiviridae</taxon>
        <taxon>Klosneuvirinae</taxon>
    </lineage>
</organism>
<feature type="compositionally biased region" description="Acidic residues" evidence="1">
    <location>
        <begin position="216"/>
        <end position="229"/>
    </location>
</feature>
<keyword evidence="2" id="KW-0472">Membrane</keyword>
<feature type="transmembrane region" description="Helical" evidence="2">
    <location>
        <begin position="163"/>
        <end position="185"/>
    </location>
</feature>
<reference evidence="3" key="1">
    <citation type="submission" date="2018-10" db="EMBL/GenBank/DDBJ databases">
        <title>Hidden diversity of soil giant viruses.</title>
        <authorList>
            <person name="Schulz F."/>
            <person name="Alteio L."/>
            <person name="Goudeau D."/>
            <person name="Ryan E.M."/>
            <person name="Malmstrom R.R."/>
            <person name="Blanchard J."/>
            <person name="Woyke T."/>
        </authorList>
    </citation>
    <scope>NUCLEOTIDE SEQUENCE</scope>
    <source>
        <strain evidence="3">HOV1</strain>
    </source>
</reference>
<feature type="transmembrane region" description="Helical" evidence="2">
    <location>
        <begin position="77"/>
        <end position="96"/>
    </location>
</feature>
<protein>
    <submittedName>
        <fullName evidence="3">Uncharacterized protein</fullName>
    </submittedName>
</protein>